<protein>
    <submittedName>
        <fullName evidence="1">Unannotated protein</fullName>
    </submittedName>
</protein>
<organism evidence="1">
    <name type="scientific">freshwater metagenome</name>
    <dbReference type="NCBI Taxonomy" id="449393"/>
    <lineage>
        <taxon>unclassified sequences</taxon>
        <taxon>metagenomes</taxon>
        <taxon>ecological metagenomes</taxon>
    </lineage>
</organism>
<reference evidence="1" key="1">
    <citation type="submission" date="2020-05" db="EMBL/GenBank/DDBJ databases">
        <authorList>
            <person name="Chiriac C."/>
            <person name="Salcher M."/>
            <person name="Ghai R."/>
            <person name="Kavagutti S V."/>
        </authorList>
    </citation>
    <scope>NUCLEOTIDE SEQUENCE</scope>
</reference>
<name>A0A6J7NKX3_9ZZZZ</name>
<dbReference type="AlphaFoldDB" id="A0A6J7NKX3"/>
<sequence length="64" mass="6684">MSMTAMSSEGSVPTTVALKERPSMRVTVIERASLSGSDAVSTWPSGRIITPVVTVTMTGPSMVI</sequence>
<accession>A0A6J7NKX3</accession>
<dbReference type="EMBL" id="CAFBOK010000191">
    <property type="protein sequence ID" value="CAB4993727.1"/>
    <property type="molecule type" value="Genomic_DNA"/>
</dbReference>
<proteinExistence type="predicted"/>
<gene>
    <name evidence="1" type="ORF">UFOPK3927_01454</name>
</gene>
<evidence type="ECO:0000313" key="1">
    <source>
        <dbReference type="EMBL" id="CAB4993727.1"/>
    </source>
</evidence>